<feature type="compositionally biased region" description="Acidic residues" evidence="1">
    <location>
        <begin position="606"/>
        <end position="662"/>
    </location>
</feature>
<protein>
    <recommendedName>
        <fullName evidence="4">Right handed beta helix domain-containing protein</fullName>
    </recommendedName>
</protein>
<dbReference type="AlphaFoldDB" id="M0P0U9"/>
<evidence type="ECO:0000256" key="1">
    <source>
        <dbReference type="SAM" id="MobiDB-lite"/>
    </source>
</evidence>
<feature type="region of interest" description="Disordered" evidence="1">
    <location>
        <begin position="595"/>
        <end position="662"/>
    </location>
</feature>
<evidence type="ECO:0000313" key="2">
    <source>
        <dbReference type="EMBL" id="EMA63696.1"/>
    </source>
</evidence>
<keyword evidence="3" id="KW-1185">Reference proteome</keyword>
<reference evidence="2 3" key="1">
    <citation type="journal article" date="2014" name="PLoS Genet.">
        <title>Phylogenetically driven sequencing of extremely halophilic archaea reveals strategies for static and dynamic osmo-response.</title>
        <authorList>
            <person name="Becker E.A."/>
            <person name="Seitzer P.M."/>
            <person name="Tritt A."/>
            <person name="Larsen D."/>
            <person name="Krusor M."/>
            <person name="Yao A.I."/>
            <person name="Wu D."/>
            <person name="Madern D."/>
            <person name="Eisen J.A."/>
            <person name="Darling A.E."/>
            <person name="Facciotti M.T."/>
        </authorList>
    </citation>
    <scope>NUCLEOTIDE SEQUENCE [LARGE SCALE GENOMIC DNA]</scope>
    <source>
        <strain evidence="2 3">DSM 21995</strain>
    </source>
</reference>
<dbReference type="PROSITE" id="PS51318">
    <property type="entry name" value="TAT"/>
    <property type="match status" value="1"/>
</dbReference>
<comment type="caution">
    <text evidence="2">The sequence shown here is derived from an EMBL/GenBank/DDBJ whole genome shotgun (WGS) entry which is preliminary data.</text>
</comment>
<evidence type="ECO:0000313" key="3">
    <source>
        <dbReference type="Proteomes" id="UP000011650"/>
    </source>
</evidence>
<sequence>MDRGNDPDSSRFGRRTYLKAGAAAATVAGLGTGLGTAAAAAEREGIAFERVVDAVDDLGMDPTGGQSVTDQIADVPANTLVQFPDGDYLIDERLDLPRLGNVGFEAIGDATIVGAAGFTNTSWNVRDSAAVYYAGFTHDQSDGAVGHFWRVSDRIEIHDIDVVGRGGDWGVEMSPSITDSDGVARIVNYTNKKGSSWASYSGSGGRMGFYLGPDHSGTAKFVDCDLREYGNNALYTSRCPGNVQVFDSYFENNNVASVRIGGEGSFVENTRIVVSEDRYTGPRRDEDKAFNMRGVLLEENHKNHGQKAAGAAVRGCEILVEENPTWAPAIMSWSNGRSIEVTDTTITYENTGGYVICKEDYSNKASHPAGEDPRWLRMDNVTITGSGDVPVVVEVEDADGTEIRNCSIHMTDNDADGIRLMNSDDCVVADTNVVVPGSATDFQNSQVETRNVTHEVPEDDGSTDDGTSDDGTSDDGTSDDGSTDDGTSDGDTDGGFRYDEAEGVHTDLPKELVIEQVESGARVSYEVEVDGALEAGEWEYPPTVDGTTATGGMGPSYGLDNLYYDGEVTRFEGENLDLVRVFVADAQTRTIVREVDPLSFPAGDGSTDDGSTDDGSTDDGSTDDGSTDDGSTDDGSTDDGSTDDGSTDDGSTDDGSTDDDTALDSVVAFDGSRSDEICSYRFSVTGEVVADQESDAGETGDWDRIEDTVGDGAVVGVVHTGVDTYRFSGDLVDLELRGSAAVTFDDQA</sequence>
<dbReference type="InterPro" id="IPR006311">
    <property type="entry name" value="TAT_signal"/>
</dbReference>
<feature type="region of interest" description="Disordered" evidence="1">
    <location>
        <begin position="439"/>
        <end position="504"/>
    </location>
</feature>
<dbReference type="InterPro" id="IPR011050">
    <property type="entry name" value="Pectin_lyase_fold/virulence"/>
</dbReference>
<dbReference type="PATRIC" id="fig|1227482.3.peg.514"/>
<organism evidence="2 3">
    <name type="scientific">Halorubrum lipolyticum DSM 21995</name>
    <dbReference type="NCBI Taxonomy" id="1227482"/>
    <lineage>
        <taxon>Archaea</taxon>
        <taxon>Methanobacteriati</taxon>
        <taxon>Methanobacteriota</taxon>
        <taxon>Stenosarchaea group</taxon>
        <taxon>Halobacteria</taxon>
        <taxon>Halobacteriales</taxon>
        <taxon>Haloferacaceae</taxon>
        <taxon>Halorubrum</taxon>
    </lineage>
</organism>
<dbReference type="EMBL" id="AOJG01000007">
    <property type="protein sequence ID" value="EMA63696.1"/>
    <property type="molecule type" value="Genomic_DNA"/>
</dbReference>
<feature type="compositionally biased region" description="Polar residues" evidence="1">
    <location>
        <begin position="440"/>
        <end position="450"/>
    </location>
</feature>
<proteinExistence type="predicted"/>
<feature type="compositionally biased region" description="Basic and acidic residues" evidence="1">
    <location>
        <begin position="494"/>
        <end position="504"/>
    </location>
</feature>
<feature type="compositionally biased region" description="Acidic residues" evidence="1">
    <location>
        <begin position="457"/>
        <end position="492"/>
    </location>
</feature>
<gene>
    <name evidence="2" type="ORF">C469_02536</name>
</gene>
<dbReference type="SUPFAM" id="SSF51126">
    <property type="entry name" value="Pectin lyase-like"/>
    <property type="match status" value="2"/>
</dbReference>
<accession>M0P0U9</accession>
<dbReference type="Proteomes" id="UP000011650">
    <property type="component" value="Unassembled WGS sequence"/>
</dbReference>
<name>M0P0U9_9EURY</name>
<evidence type="ECO:0008006" key="4">
    <source>
        <dbReference type="Google" id="ProtNLM"/>
    </source>
</evidence>